<comment type="similarity">
    <text evidence="1">Belongs to the peptidase S49 family.</text>
</comment>
<dbReference type="KEGG" id="vcn:VOLCADRAFT_86439"/>
<name>D8TIS5_VOLCA</name>
<dbReference type="STRING" id="3068.D8TIS5"/>
<proteinExistence type="inferred from homology"/>
<dbReference type="eggNOG" id="ENOG502QQH5">
    <property type="taxonomic scope" value="Eukaryota"/>
</dbReference>
<dbReference type="EMBL" id="GL378323">
    <property type="protein sequence ID" value="EFJ52937.1"/>
    <property type="molecule type" value="Genomic_DNA"/>
</dbReference>
<dbReference type="InterPro" id="IPR047272">
    <property type="entry name" value="S49_SppA_C"/>
</dbReference>
<keyword evidence="4" id="KW-0720">Serine protease</keyword>
<dbReference type="Proteomes" id="UP000001058">
    <property type="component" value="Unassembled WGS sequence"/>
</dbReference>
<dbReference type="Gene3D" id="3.90.226.10">
    <property type="entry name" value="2-enoyl-CoA Hydratase, Chain A, domain 1"/>
    <property type="match status" value="3"/>
</dbReference>
<evidence type="ECO:0000259" key="6">
    <source>
        <dbReference type="Pfam" id="PF01343"/>
    </source>
</evidence>
<dbReference type="Pfam" id="PF01343">
    <property type="entry name" value="Peptidase_S49"/>
    <property type="match status" value="1"/>
</dbReference>
<keyword evidence="8" id="KW-1185">Reference proteome</keyword>
<dbReference type="GO" id="GO:0008236">
    <property type="term" value="F:serine-type peptidase activity"/>
    <property type="evidence" value="ECO:0007669"/>
    <property type="project" value="UniProtKB-KW"/>
</dbReference>
<dbReference type="GO" id="GO:0006508">
    <property type="term" value="P:proteolysis"/>
    <property type="evidence" value="ECO:0007669"/>
    <property type="project" value="UniProtKB-KW"/>
</dbReference>
<sequence>MGAQPTIPNVGAGIYGEADAQLPSEFVLEIPLDRLHVVESLNTSPLAFLSGDVNQVELPQLVSALRSAAQDERCRGVVTYLGAREHLGGLATAQELRDALLAFRSATSGRSAPVAAFAASFGEAGSSGMVPYLVASACDEVYMQPSGLLGLTGLESRAFFARGLLDRLHAQPLILAREEYNSARGLPAESVRQAVDQAPLLPAAATAAKLLNGTKYKYEYESLRPSLGVWDEVQALFRISDKALKEEKERLGSKHKRRKDDVRLVRVPVDKYIRLLDLKKSAEAVREGPGGWLGGTAFEGLVRAVRGQQQQQEQQQQQQDGGAEDSFWGGGKRRSKVAVVTASGPIVQGPVPPGQSQGQVIDATKLCRQLAALLEDSTVTAVVVRVNSPGGSALASDSLHHELVRLRAAGKVVVVSGGYYLAAAADHIVAQPGSLTGSIGVLFGKVYVGKTLEEAGIRSEGVTVGRNADALSPFTGFTPDQEAQMEALIDHVYQDFLEKVSRGRGRPVEEVRQLAKGKVYTGRQAHEVGLVDELGGLETAVQRAKQLAGLPEDAEVVSYPPRRIPLLLQLLRRSGAIPQPGDSDSGGGGGGVASPRHLAAAFLESSGLGGAALWGLAGGAVDLSAAAAVGGVSLGLGFGRGSGSGSGLEAAAAHVGGSLVPLLLAGGRPQLYSVEAARLAQEV</sequence>
<dbReference type="InterPro" id="IPR004635">
    <property type="entry name" value="Pept_S49_SppA"/>
</dbReference>
<dbReference type="CDD" id="cd07023">
    <property type="entry name" value="S49_Sppa_N_C"/>
    <property type="match status" value="1"/>
</dbReference>
<organism evidence="8">
    <name type="scientific">Volvox carteri f. nagariensis</name>
    <dbReference type="NCBI Taxonomy" id="3068"/>
    <lineage>
        <taxon>Eukaryota</taxon>
        <taxon>Viridiplantae</taxon>
        <taxon>Chlorophyta</taxon>
        <taxon>core chlorophytes</taxon>
        <taxon>Chlorophyceae</taxon>
        <taxon>CS clade</taxon>
        <taxon>Chlamydomonadales</taxon>
        <taxon>Volvocaceae</taxon>
        <taxon>Volvox</taxon>
    </lineage>
</organism>
<dbReference type="NCBIfam" id="TIGR00706">
    <property type="entry name" value="SppA_dom"/>
    <property type="match status" value="1"/>
</dbReference>
<dbReference type="OrthoDB" id="45421at2759"/>
<dbReference type="InterPro" id="IPR002142">
    <property type="entry name" value="Peptidase_S49"/>
</dbReference>
<dbReference type="InterPro" id="IPR029045">
    <property type="entry name" value="ClpP/crotonase-like_dom_sf"/>
</dbReference>
<accession>D8TIS5</accession>
<dbReference type="PANTHER" id="PTHR33209">
    <property type="entry name" value="PROTEASE 4"/>
    <property type="match status" value="1"/>
</dbReference>
<reference evidence="7 8" key="1">
    <citation type="journal article" date="2010" name="Science">
        <title>Genomic analysis of organismal complexity in the multicellular green alga Volvox carteri.</title>
        <authorList>
            <person name="Prochnik S.E."/>
            <person name="Umen J."/>
            <person name="Nedelcu A.M."/>
            <person name="Hallmann A."/>
            <person name="Miller S.M."/>
            <person name="Nishii I."/>
            <person name="Ferris P."/>
            <person name="Kuo A."/>
            <person name="Mitros T."/>
            <person name="Fritz-Laylin L.K."/>
            <person name="Hellsten U."/>
            <person name="Chapman J."/>
            <person name="Simakov O."/>
            <person name="Rensing S.A."/>
            <person name="Terry A."/>
            <person name="Pangilinan J."/>
            <person name="Kapitonov V."/>
            <person name="Jurka J."/>
            <person name="Salamov A."/>
            <person name="Shapiro H."/>
            <person name="Schmutz J."/>
            <person name="Grimwood J."/>
            <person name="Lindquist E."/>
            <person name="Lucas S."/>
            <person name="Grigoriev I.V."/>
            <person name="Schmitt R."/>
            <person name="Kirk D."/>
            <person name="Rokhsar D.S."/>
        </authorList>
    </citation>
    <scope>NUCLEOTIDE SEQUENCE [LARGE SCALE GENOMIC DNA]</scope>
    <source>
        <strain evidence="8">f. Nagariensis / Eve</strain>
    </source>
</reference>
<evidence type="ECO:0000256" key="1">
    <source>
        <dbReference type="ARBA" id="ARBA00008683"/>
    </source>
</evidence>
<evidence type="ECO:0000313" key="8">
    <source>
        <dbReference type="Proteomes" id="UP000001058"/>
    </source>
</evidence>
<dbReference type="InParanoid" id="D8TIS5"/>
<gene>
    <name evidence="7" type="ORF">VOLCADRAFT_86439</name>
</gene>
<dbReference type="RefSeq" id="XP_002945942.1">
    <property type="nucleotide sequence ID" value="XM_002945896.1"/>
</dbReference>
<dbReference type="GeneID" id="9621974"/>
<keyword evidence="3" id="KW-0378">Hydrolase</keyword>
<evidence type="ECO:0000256" key="3">
    <source>
        <dbReference type="ARBA" id="ARBA00022801"/>
    </source>
</evidence>
<dbReference type="SUPFAM" id="SSF52096">
    <property type="entry name" value="ClpP/crotonase"/>
    <property type="match status" value="2"/>
</dbReference>
<dbReference type="PANTHER" id="PTHR33209:SF1">
    <property type="entry name" value="PEPTIDASE S49 DOMAIN-CONTAINING PROTEIN"/>
    <property type="match status" value="1"/>
</dbReference>
<evidence type="ECO:0000256" key="2">
    <source>
        <dbReference type="ARBA" id="ARBA00022670"/>
    </source>
</evidence>
<evidence type="ECO:0000256" key="4">
    <source>
        <dbReference type="ARBA" id="ARBA00022825"/>
    </source>
</evidence>
<protein>
    <submittedName>
        <fullName evidence="7">Signal peptide peptidase</fullName>
    </submittedName>
</protein>
<feature type="region of interest" description="Disordered" evidence="5">
    <location>
        <begin position="305"/>
        <end position="330"/>
    </location>
</feature>
<evidence type="ECO:0000256" key="5">
    <source>
        <dbReference type="SAM" id="MobiDB-lite"/>
    </source>
</evidence>
<feature type="compositionally biased region" description="Low complexity" evidence="5">
    <location>
        <begin position="308"/>
        <end position="319"/>
    </location>
</feature>
<keyword evidence="2" id="KW-0645">Protease</keyword>
<evidence type="ECO:0000313" key="7">
    <source>
        <dbReference type="EMBL" id="EFJ52937.1"/>
    </source>
</evidence>
<dbReference type="AlphaFoldDB" id="D8TIS5"/>
<feature type="domain" description="Peptidase S49" evidence="6">
    <location>
        <begin position="411"/>
        <end position="550"/>
    </location>
</feature>